<reference evidence="2" key="1">
    <citation type="journal article" date="2019" name="Int. J. Syst. Evol. Microbiol.">
        <title>The Global Catalogue of Microorganisms (GCM) 10K type strain sequencing project: providing services to taxonomists for standard genome sequencing and annotation.</title>
        <authorList>
            <consortium name="The Broad Institute Genomics Platform"/>
            <consortium name="The Broad Institute Genome Sequencing Center for Infectious Disease"/>
            <person name="Wu L."/>
            <person name="Ma J."/>
        </authorList>
    </citation>
    <scope>NUCLEOTIDE SEQUENCE [LARGE SCALE GENOMIC DNA]</scope>
    <source>
        <strain evidence="2">CGMCC 1.18575</strain>
    </source>
</reference>
<gene>
    <name evidence="1" type="ORF">ACFPOF_06745</name>
</gene>
<evidence type="ECO:0000313" key="1">
    <source>
        <dbReference type="EMBL" id="MFC5402432.1"/>
    </source>
</evidence>
<name>A0ABW0HRC7_9BACL</name>
<organism evidence="1 2">
    <name type="scientific">Cohnella soli</name>
    <dbReference type="NCBI Taxonomy" id="425005"/>
    <lineage>
        <taxon>Bacteria</taxon>
        <taxon>Bacillati</taxon>
        <taxon>Bacillota</taxon>
        <taxon>Bacilli</taxon>
        <taxon>Bacillales</taxon>
        <taxon>Paenibacillaceae</taxon>
        <taxon>Cohnella</taxon>
    </lineage>
</organism>
<evidence type="ECO:0000313" key="2">
    <source>
        <dbReference type="Proteomes" id="UP001596113"/>
    </source>
</evidence>
<protein>
    <submittedName>
        <fullName evidence="1">Replication-relaxation family protein</fullName>
    </submittedName>
</protein>
<dbReference type="RefSeq" id="WP_378130876.1">
    <property type="nucleotide sequence ID" value="NZ_JBHSMI010000012.1"/>
</dbReference>
<keyword evidence="2" id="KW-1185">Reference proteome</keyword>
<dbReference type="EMBL" id="JBHSMI010000012">
    <property type="protein sequence ID" value="MFC5402432.1"/>
    <property type="molecule type" value="Genomic_DNA"/>
</dbReference>
<dbReference type="Proteomes" id="UP001596113">
    <property type="component" value="Unassembled WGS sequence"/>
</dbReference>
<dbReference type="Pfam" id="PF13814">
    <property type="entry name" value="Replic_Relax"/>
    <property type="match status" value="1"/>
</dbReference>
<comment type="caution">
    <text evidence="1">The sequence shown here is derived from an EMBL/GenBank/DDBJ whole genome shotgun (WGS) entry which is preliminary data.</text>
</comment>
<accession>A0ABW0HRC7</accession>
<sequence>MTKMNISPLIKPQTNIAVPEQPTWDDPYATMTLQSALPGHAYHYIDRKISSNWITERDIDLVRFIFVHRWLVLKQIERLFFPEVERDKSVRNRLNRLIDYGLIRRTQWTSYSQPEKNRPSLYEMGDSGTDILKNKFGIIPGQRDPRMAKPATMLYRMRYVITNELYIQLRESFDLIHFEFHPSLKRKEDHVVPTAKFVLRNPKGREMPFYLLCHRQDEKWVKTIRFQMRFMKEFISAEDKMATVIVLVSSDEKASLANKIAEQEGAASSIWYVTDKDLLDGDFDIRRQGFFTFNNGEKVYYDLR</sequence>
<proteinExistence type="predicted"/>
<dbReference type="InterPro" id="IPR025855">
    <property type="entry name" value="Replic_Relax"/>
</dbReference>